<organism evidence="1 2">
    <name type="scientific">Trifolium subterraneum</name>
    <name type="common">Subterranean clover</name>
    <dbReference type="NCBI Taxonomy" id="3900"/>
    <lineage>
        <taxon>Eukaryota</taxon>
        <taxon>Viridiplantae</taxon>
        <taxon>Streptophyta</taxon>
        <taxon>Embryophyta</taxon>
        <taxon>Tracheophyta</taxon>
        <taxon>Spermatophyta</taxon>
        <taxon>Magnoliopsida</taxon>
        <taxon>eudicotyledons</taxon>
        <taxon>Gunneridae</taxon>
        <taxon>Pentapetalae</taxon>
        <taxon>rosids</taxon>
        <taxon>fabids</taxon>
        <taxon>Fabales</taxon>
        <taxon>Fabaceae</taxon>
        <taxon>Papilionoideae</taxon>
        <taxon>50 kb inversion clade</taxon>
        <taxon>NPAAA clade</taxon>
        <taxon>Hologalegina</taxon>
        <taxon>IRL clade</taxon>
        <taxon>Trifolieae</taxon>
        <taxon>Trifolium</taxon>
    </lineage>
</organism>
<evidence type="ECO:0000313" key="2">
    <source>
        <dbReference type="Proteomes" id="UP000242715"/>
    </source>
</evidence>
<protein>
    <submittedName>
        <fullName evidence="1">Uncharacterized protein</fullName>
    </submittedName>
</protein>
<dbReference type="AlphaFoldDB" id="A0A2Z6PS66"/>
<dbReference type="EMBL" id="DF974720">
    <property type="protein sequence ID" value="GAU50249.1"/>
    <property type="molecule type" value="Genomic_DNA"/>
</dbReference>
<sequence length="121" mass="13939">MHQKEEDKAKHSHPEILRLHRAYAAAMPTYNQRSQPQQALQFLLFKESFTKREITAISICTIIKVEWDLPDGLVSSVYNKERTATSNINHIKVIRKFSFFTWSINMAPSAAPFSSSNCRDP</sequence>
<keyword evidence="2" id="KW-1185">Reference proteome</keyword>
<evidence type="ECO:0000313" key="1">
    <source>
        <dbReference type="EMBL" id="GAU50249.1"/>
    </source>
</evidence>
<reference evidence="2" key="1">
    <citation type="journal article" date="2017" name="Front. Plant Sci.">
        <title>Climate Clever Clovers: New Paradigm to Reduce the Environmental Footprint of Ruminants by Breeding Low Methanogenic Forages Utilizing Haplotype Variation.</title>
        <authorList>
            <person name="Kaur P."/>
            <person name="Appels R."/>
            <person name="Bayer P.E."/>
            <person name="Keeble-Gagnere G."/>
            <person name="Wang J."/>
            <person name="Hirakawa H."/>
            <person name="Shirasawa K."/>
            <person name="Vercoe P."/>
            <person name="Stefanova K."/>
            <person name="Durmic Z."/>
            <person name="Nichols P."/>
            <person name="Revell C."/>
            <person name="Isobe S.N."/>
            <person name="Edwards D."/>
            <person name="Erskine W."/>
        </authorList>
    </citation>
    <scope>NUCLEOTIDE SEQUENCE [LARGE SCALE GENOMIC DNA]</scope>
    <source>
        <strain evidence="2">cv. Daliak</strain>
    </source>
</reference>
<dbReference type="Proteomes" id="UP000242715">
    <property type="component" value="Unassembled WGS sequence"/>
</dbReference>
<proteinExistence type="predicted"/>
<gene>
    <name evidence="1" type="ORF">TSUD_189010</name>
</gene>
<name>A0A2Z6PS66_TRISU</name>
<accession>A0A2Z6PS66</accession>